<dbReference type="Gene3D" id="1.10.533.10">
    <property type="entry name" value="Death Domain, Fas"/>
    <property type="match status" value="1"/>
</dbReference>
<keyword evidence="3" id="KW-1185">Reference proteome</keyword>
<proteinExistence type="predicted"/>
<dbReference type="CDD" id="cd01670">
    <property type="entry name" value="Death"/>
    <property type="match status" value="1"/>
</dbReference>
<dbReference type="OrthoDB" id="100767at2759"/>
<name>A0A9Q1C3T3_HOLLE</name>
<dbReference type="EMBL" id="JAIZAY010000008">
    <property type="protein sequence ID" value="KAJ8037655.1"/>
    <property type="molecule type" value="Genomic_DNA"/>
</dbReference>
<dbReference type="InterPro" id="IPR011029">
    <property type="entry name" value="DEATH-like_dom_sf"/>
</dbReference>
<organism evidence="2 3">
    <name type="scientific">Holothuria leucospilota</name>
    <name type="common">Black long sea cucumber</name>
    <name type="synonym">Mertensiothuria leucospilota</name>
    <dbReference type="NCBI Taxonomy" id="206669"/>
    <lineage>
        <taxon>Eukaryota</taxon>
        <taxon>Metazoa</taxon>
        <taxon>Echinodermata</taxon>
        <taxon>Eleutherozoa</taxon>
        <taxon>Echinozoa</taxon>
        <taxon>Holothuroidea</taxon>
        <taxon>Aspidochirotacea</taxon>
        <taxon>Aspidochirotida</taxon>
        <taxon>Holothuriidae</taxon>
        <taxon>Holothuria</taxon>
    </lineage>
</organism>
<dbReference type="AlphaFoldDB" id="A0A9Q1C3T3"/>
<protein>
    <recommendedName>
        <fullName evidence="1">Death domain-containing protein</fullName>
    </recommendedName>
</protein>
<dbReference type="Proteomes" id="UP001152320">
    <property type="component" value="Chromosome 8"/>
</dbReference>
<sequence>MLLSWKQREGSQATRRVLADALQKADRKDLSELLPKGNENTTKQLIFSLIIKVLKRLFENVNHAVKKYIQLLFRIMSPLLPD</sequence>
<evidence type="ECO:0000313" key="2">
    <source>
        <dbReference type="EMBL" id="KAJ8037655.1"/>
    </source>
</evidence>
<dbReference type="GO" id="GO:0007165">
    <property type="term" value="P:signal transduction"/>
    <property type="evidence" value="ECO:0007669"/>
    <property type="project" value="InterPro"/>
</dbReference>
<comment type="caution">
    <text evidence="2">The sequence shown here is derived from an EMBL/GenBank/DDBJ whole genome shotgun (WGS) entry which is preliminary data.</text>
</comment>
<evidence type="ECO:0000313" key="3">
    <source>
        <dbReference type="Proteomes" id="UP001152320"/>
    </source>
</evidence>
<dbReference type="InterPro" id="IPR000488">
    <property type="entry name" value="Death_dom"/>
</dbReference>
<accession>A0A9Q1C3T3</accession>
<dbReference type="SUPFAM" id="SSF47986">
    <property type="entry name" value="DEATH domain"/>
    <property type="match status" value="1"/>
</dbReference>
<reference evidence="2" key="1">
    <citation type="submission" date="2021-10" db="EMBL/GenBank/DDBJ databases">
        <title>Tropical sea cucumber genome reveals ecological adaptation and Cuvierian tubules defense mechanism.</title>
        <authorList>
            <person name="Chen T."/>
        </authorList>
    </citation>
    <scope>NUCLEOTIDE SEQUENCE</scope>
    <source>
        <strain evidence="2">Nanhai2018</strain>
        <tissue evidence="2">Muscle</tissue>
    </source>
</reference>
<evidence type="ECO:0000259" key="1">
    <source>
        <dbReference type="PROSITE" id="PS50017"/>
    </source>
</evidence>
<gene>
    <name evidence="2" type="ORF">HOLleu_18536</name>
</gene>
<dbReference type="PROSITE" id="PS50017">
    <property type="entry name" value="DEATH_DOMAIN"/>
    <property type="match status" value="1"/>
</dbReference>
<feature type="domain" description="Death" evidence="1">
    <location>
        <begin position="1"/>
        <end position="38"/>
    </location>
</feature>
<dbReference type="Pfam" id="PF00531">
    <property type="entry name" value="Death"/>
    <property type="match status" value="1"/>
</dbReference>